<dbReference type="PANTHER" id="PTHR35841:SF1">
    <property type="entry name" value="PHOSPHONATES-BINDING PERIPLASMIC PROTEIN"/>
    <property type="match status" value="1"/>
</dbReference>
<feature type="signal peptide" evidence="1">
    <location>
        <begin position="1"/>
        <end position="28"/>
    </location>
</feature>
<dbReference type="RefSeq" id="WP_162669151.1">
    <property type="nucleotide sequence ID" value="NZ_LR593886.1"/>
</dbReference>
<dbReference type="Gene3D" id="3.40.190.10">
    <property type="entry name" value="Periplasmic binding protein-like II"/>
    <property type="match status" value="2"/>
</dbReference>
<evidence type="ECO:0008006" key="4">
    <source>
        <dbReference type="Google" id="ProtNLM"/>
    </source>
</evidence>
<dbReference type="Pfam" id="PF12974">
    <property type="entry name" value="Phosphonate-bd"/>
    <property type="match status" value="1"/>
</dbReference>
<name>A0A6P2D3H1_9BACT</name>
<organism evidence="2 3">
    <name type="scientific">Gemmata massiliana</name>
    <dbReference type="NCBI Taxonomy" id="1210884"/>
    <lineage>
        <taxon>Bacteria</taxon>
        <taxon>Pseudomonadati</taxon>
        <taxon>Planctomycetota</taxon>
        <taxon>Planctomycetia</taxon>
        <taxon>Gemmatales</taxon>
        <taxon>Gemmataceae</taxon>
        <taxon>Gemmata</taxon>
    </lineage>
</organism>
<keyword evidence="1" id="KW-0732">Signal</keyword>
<dbReference type="EMBL" id="LR593886">
    <property type="protein sequence ID" value="VTR94644.1"/>
    <property type="molecule type" value="Genomic_DNA"/>
</dbReference>
<dbReference type="AlphaFoldDB" id="A0A6P2D3H1"/>
<keyword evidence="3" id="KW-1185">Reference proteome</keyword>
<dbReference type="Proteomes" id="UP000464178">
    <property type="component" value="Chromosome"/>
</dbReference>
<dbReference type="PANTHER" id="PTHR35841">
    <property type="entry name" value="PHOSPHONATES-BINDING PERIPLASMIC PROTEIN"/>
    <property type="match status" value="1"/>
</dbReference>
<gene>
    <name evidence="2" type="ORF">SOIL9_30700</name>
</gene>
<evidence type="ECO:0000256" key="1">
    <source>
        <dbReference type="SAM" id="SignalP"/>
    </source>
</evidence>
<protein>
    <recommendedName>
        <fullName evidence="4">Solute-binding protein family 3/N-terminal domain-containing protein</fullName>
    </recommendedName>
</protein>
<evidence type="ECO:0000313" key="2">
    <source>
        <dbReference type="EMBL" id="VTR94644.1"/>
    </source>
</evidence>
<evidence type="ECO:0000313" key="3">
    <source>
        <dbReference type="Proteomes" id="UP000464178"/>
    </source>
</evidence>
<dbReference type="SUPFAM" id="SSF53850">
    <property type="entry name" value="Periplasmic binding protein-like II"/>
    <property type="match status" value="1"/>
</dbReference>
<accession>A0A6P2D3H1</accession>
<reference evidence="2 3" key="1">
    <citation type="submission" date="2019-05" db="EMBL/GenBank/DDBJ databases">
        <authorList>
            <consortium name="Science for Life Laboratories"/>
        </authorList>
    </citation>
    <scope>NUCLEOTIDE SEQUENCE [LARGE SCALE GENOMIC DNA]</scope>
    <source>
        <strain evidence="2">Soil9</strain>
    </source>
</reference>
<proteinExistence type="predicted"/>
<sequence>MGRAYGSLLGFLLPVAVAVVSAAPVARAAEPQPLKIGLPESMFSGLPQAIVQRASRPFQTMFEKQSGLKGEIAVGRDYADLSDQLRGGKIDVAVLHGFEYAWVKQHADLVPLVVTVPGNKIQAVLVVNANSKIKAAADLKGDSVAIPVGTKAHCRLYLERLKLTLPDGACGVAALKGKSVEDALDAVSDDLCPAALVDAAALVTYQKLKPGAGALLKVLAQSEAFPSGVVLYRKDAFDAATAKKIRDGLIKGVDTAEGQLLTSLWRLKGFEEATPQYQAELEKCLKAYPAPKQK</sequence>
<dbReference type="KEGG" id="gms:SOIL9_30700"/>
<feature type="chain" id="PRO_5026817723" description="Solute-binding protein family 3/N-terminal domain-containing protein" evidence="1">
    <location>
        <begin position="29"/>
        <end position="294"/>
    </location>
</feature>